<gene>
    <name evidence="1" type="ORF">PFLCHA0_c24860</name>
</gene>
<evidence type="ECO:0000313" key="2">
    <source>
        <dbReference type="Proteomes" id="UP000013940"/>
    </source>
</evidence>
<dbReference type="KEGG" id="pprc:PFLCHA0_c24860"/>
<dbReference type="GeneID" id="57475480"/>
<dbReference type="eggNOG" id="ENOG5031TX6">
    <property type="taxonomic scope" value="Bacteria"/>
</dbReference>
<organism evidence="1 2">
    <name type="scientific">Pseudomonas protegens (strain DSM 19095 / LMG 27888 / CFBP 6595 / CHA0)</name>
    <dbReference type="NCBI Taxonomy" id="1124983"/>
    <lineage>
        <taxon>Bacteria</taxon>
        <taxon>Pseudomonadati</taxon>
        <taxon>Pseudomonadota</taxon>
        <taxon>Gammaproteobacteria</taxon>
        <taxon>Pseudomonadales</taxon>
        <taxon>Pseudomonadaceae</taxon>
        <taxon>Pseudomonas</taxon>
    </lineage>
</organism>
<proteinExistence type="predicted"/>
<dbReference type="HOGENOM" id="CLU_1383106_0_0_6"/>
<dbReference type="RefSeq" id="WP_011060724.1">
    <property type="nucleotide sequence ID" value="NC_021237.1"/>
</dbReference>
<dbReference type="AlphaFoldDB" id="A0A2C9EKR8"/>
<accession>A0A2C9EKR8</accession>
<dbReference type="EMBL" id="CP003190">
    <property type="protein sequence ID" value="AGL84257.1"/>
    <property type="molecule type" value="Genomic_DNA"/>
</dbReference>
<evidence type="ECO:0000313" key="1">
    <source>
        <dbReference type="EMBL" id="AGL84257.1"/>
    </source>
</evidence>
<name>A0A2C9EKR8_PSEPH</name>
<dbReference type="Proteomes" id="UP000013940">
    <property type="component" value="Chromosome"/>
</dbReference>
<sequence length="213" mass="24687">MMAPRHNTTFTHLLQRTAMPGIDSVATEFRAFLKSWEQERPHLPSALSVLGNGFEGWLKFEFYFWLIQHRGLAGPRDGWLGDVGVEYKVALDQRWSDMDIHHKQCDLWIRDADKQRFHFIELKAPFANANQGKLFISASDDYWYMTRLKAKEEKVASGSVIIFGVGFTEDKWTKHLEAVEEYTGWVEHASRDIGEVPGVENLRWAVLTMHYPS</sequence>
<reference evidence="2" key="1">
    <citation type="journal article" date="2014" name="Genome Announc.">
        <title>Full-genome sequence of the plant growth-promoting bacterium Pseudomonas protegens CHA0.</title>
        <authorList>
            <person name="Jousset A."/>
            <person name="Schuldes J."/>
            <person name="Keel C."/>
            <person name="Maurhofer M."/>
            <person name="Daniel R."/>
            <person name="Scheu S."/>
            <person name="Thuermer A."/>
        </authorList>
    </citation>
    <scope>NUCLEOTIDE SEQUENCE [LARGE SCALE GENOMIC DNA]</scope>
    <source>
        <strain evidence="2">DSM 19095 / LMG 27888 / CFBP 6595 / CHA0</strain>
    </source>
</reference>
<protein>
    <submittedName>
        <fullName evidence="1">Uncharacterized protein</fullName>
    </submittedName>
</protein>